<reference evidence="1" key="1">
    <citation type="journal article" date="2014" name="Int. J. Syst. Evol. Microbiol.">
        <title>Complete genome sequence of Corynebacterium casei LMG S-19264T (=DSM 44701T), isolated from a smear-ripened cheese.</title>
        <authorList>
            <consortium name="US DOE Joint Genome Institute (JGI-PGF)"/>
            <person name="Walter F."/>
            <person name="Albersmeier A."/>
            <person name="Kalinowski J."/>
            <person name="Ruckert C."/>
        </authorList>
    </citation>
    <scope>NUCLEOTIDE SEQUENCE</scope>
    <source>
        <strain evidence="1">JCM 4346</strain>
    </source>
</reference>
<dbReference type="AlphaFoldDB" id="A0A918FID3"/>
<comment type="caution">
    <text evidence="1">The sequence shown here is derived from an EMBL/GenBank/DDBJ whole genome shotgun (WGS) entry which is preliminary data.</text>
</comment>
<dbReference type="EMBL" id="BMSX01000017">
    <property type="protein sequence ID" value="GGR39251.1"/>
    <property type="molecule type" value="Genomic_DNA"/>
</dbReference>
<gene>
    <name evidence="1" type="ORF">GCM10010251_65020</name>
</gene>
<organism evidence="1 2">
    <name type="scientific">Streptomyces aurantiogriseus</name>
    <dbReference type="NCBI Taxonomy" id="66870"/>
    <lineage>
        <taxon>Bacteria</taxon>
        <taxon>Bacillati</taxon>
        <taxon>Actinomycetota</taxon>
        <taxon>Actinomycetes</taxon>
        <taxon>Kitasatosporales</taxon>
        <taxon>Streptomycetaceae</taxon>
        <taxon>Streptomyces</taxon>
    </lineage>
</organism>
<protein>
    <submittedName>
        <fullName evidence="1">Uncharacterized protein</fullName>
    </submittedName>
</protein>
<dbReference type="RefSeq" id="WP_189941340.1">
    <property type="nucleotide sequence ID" value="NZ_BMSX01000017.1"/>
</dbReference>
<evidence type="ECO:0000313" key="2">
    <source>
        <dbReference type="Proteomes" id="UP000658320"/>
    </source>
</evidence>
<accession>A0A918FID3</accession>
<evidence type="ECO:0000313" key="1">
    <source>
        <dbReference type="EMBL" id="GGR39251.1"/>
    </source>
</evidence>
<reference evidence="1" key="2">
    <citation type="submission" date="2020-09" db="EMBL/GenBank/DDBJ databases">
        <authorList>
            <person name="Sun Q."/>
            <person name="Ohkuma M."/>
        </authorList>
    </citation>
    <scope>NUCLEOTIDE SEQUENCE</scope>
    <source>
        <strain evidence="1">JCM 4346</strain>
    </source>
</reference>
<name>A0A918FID3_9ACTN</name>
<sequence length="78" mass="8259">MPIEHPVRISGPDGAHPEFAAIRLIALLPAGWTATLRDCSGRTASLTLTVPDALPSTAFDTALDEVLAAPPLRGWTRD</sequence>
<keyword evidence="2" id="KW-1185">Reference proteome</keyword>
<dbReference type="Proteomes" id="UP000658320">
    <property type="component" value="Unassembled WGS sequence"/>
</dbReference>
<proteinExistence type="predicted"/>